<accession>A0AAV2FDT1</accession>
<reference evidence="2 3" key="1">
    <citation type="submission" date="2024-04" db="EMBL/GenBank/DDBJ databases">
        <authorList>
            <person name="Fracassetti M."/>
        </authorList>
    </citation>
    <scope>NUCLEOTIDE SEQUENCE [LARGE SCALE GENOMIC DNA]</scope>
</reference>
<keyword evidence="3" id="KW-1185">Reference proteome</keyword>
<evidence type="ECO:0000313" key="2">
    <source>
        <dbReference type="EMBL" id="CAL1396174.1"/>
    </source>
</evidence>
<evidence type="ECO:0000313" key="3">
    <source>
        <dbReference type="Proteomes" id="UP001497516"/>
    </source>
</evidence>
<sequence length="69" mass="7140">MQPCMRRSSSASQASGPALPSWLGSGSAAESIVAAKHRADPAFTFKSYFVNTASLSPLRNGGLVTLGLE</sequence>
<dbReference type="AlphaFoldDB" id="A0AAV2FDT1"/>
<name>A0AAV2FDT1_9ROSI</name>
<dbReference type="EMBL" id="OZ034819">
    <property type="protein sequence ID" value="CAL1396174.1"/>
    <property type="molecule type" value="Genomic_DNA"/>
</dbReference>
<organism evidence="2 3">
    <name type="scientific">Linum trigynum</name>
    <dbReference type="NCBI Taxonomy" id="586398"/>
    <lineage>
        <taxon>Eukaryota</taxon>
        <taxon>Viridiplantae</taxon>
        <taxon>Streptophyta</taxon>
        <taxon>Embryophyta</taxon>
        <taxon>Tracheophyta</taxon>
        <taxon>Spermatophyta</taxon>
        <taxon>Magnoliopsida</taxon>
        <taxon>eudicotyledons</taxon>
        <taxon>Gunneridae</taxon>
        <taxon>Pentapetalae</taxon>
        <taxon>rosids</taxon>
        <taxon>fabids</taxon>
        <taxon>Malpighiales</taxon>
        <taxon>Linaceae</taxon>
        <taxon>Linum</taxon>
    </lineage>
</organism>
<gene>
    <name evidence="2" type="ORF">LTRI10_LOCUS36558</name>
</gene>
<feature type="region of interest" description="Disordered" evidence="1">
    <location>
        <begin position="1"/>
        <end position="20"/>
    </location>
</feature>
<evidence type="ECO:0000256" key="1">
    <source>
        <dbReference type="SAM" id="MobiDB-lite"/>
    </source>
</evidence>
<proteinExistence type="predicted"/>
<protein>
    <submittedName>
        <fullName evidence="2">Uncharacterized protein</fullName>
    </submittedName>
</protein>
<dbReference type="Proteomes" id="UP001497516">
    <property type="component" value="Chromosome 6"/>
</dbReference>